<feature type="signal peptide" evidence="2">
    <location>
        <begin position="1"/>
        <end position="20"/>
    </location>
</feature>
<evidence type="ECO:0000313" key="4">
    <source>
        <dbReference type="Proteomes" id="UP000887458"/>
    </source>
</evidence>
<reference evidence="3 4" key="2">
    <citation type="journal article" date="2022" name="Mol. Biol. Evol.">
        <title>Comparative Genomics Reveals Insights into the Divergent Evolution of Astigmatic Mites and Household Pest Adaptations.</title>
        <authorList>
            <person name="Xiong Q."/>
            <person name="Wan A.T."/>
            <person name="Liu X."/>
            <person name="Fung C.S."/>
            <person name="Xiao X."/>
            <person name="Malainual N."/>
            <person name="Hou J."/>
            <person name="Wang L."/>
            <person name="Wang M."/>
            <person name="Yang K.Y."/>
            <person name="Cui Y."/>
            <person name="Leung E.L."/>
            <person name="Nong W."/>
            <person name="Shin S.K."/>
            <person name="Au S.W."/>
            <person name="Jeong K.Y."/>
            <person name="Chew F.T."/>
            <person name="Hui J.H."/>
            <person name="Leung T.F."/>
            <person name="Tungtrongchitr A."/>
            <person name="Zhong N."/>
            <person name="Liu Z."/>
            <person name="Tsui S.K."/>
        </authorList>
    </citation>
    <scope>NUCLEOTIDE SEQUENCE [LARGE SCALE GENOMIC DNA]</scope>
    <source>
        <strain evidence="3">Derp</strain>
    </source>
</reference>
<comment type="caution">
    <text evidence="3">The sequence shown here is derived from an EMBL/GenBank/DDBJ whole genome shotgun (WGS) entry which is preliminary data.</text>
</comment>
<reference evidence="3 4" key="1">
    <citation type="journal article" date="2018" name="J. Allergy Clin. Immunol.">
        <title>High-quality assembly of Dermatophagoides pteronyssinus genome and transcriptome reveals a wide range of novel allergens.</title>
        <authorList>
            <person name="Liu X.Y."/>
            <person name="Yang K.Y."/>
            <person name="Wang M.Q."/>
            <person name="Kwok J.S."/>
            <person name="Zeng X."/>
            <person name="Yang Z."/>
            <person name="Xiao X.J."/>
            <person name="Lau C.P."/>
            <person name="Li Y."/>
            <person name="Huang Z.M."/>
            <person name="Ba J.G."/>
            <person name="Yim A.K."/>
            <person name="Ouyang C.Y."/>
            <person name="Ngai S.M."/>
            <person name="Chan T.F."/>
            <person name="Leung E.L."/>
            <person name="Liu L."/>
            <person name="Liu Z.G."/>
            <person name="Tsui S.K."/>
        </authorList>
    </citation>
    <scope>NUCLEOTIDE SEQUENCE [LARGE SCALE GENOMIC DNA]</scope>
    <source>
        <strain evidence="3">Derp</strain>
    </source>
</reference>
<dbReference type="EMBL" id="NJHN03000061">
    <property type="protein sequence ID" value="KAH9419069.1"/>
    <property type="molecule type" value="Genomic_DNA"/>
</dbReference>
<protein>
    <submittedName>
        <fullName evidence="3">Uncharacterized protein</fullName>
    </submittedName>
</protein>
<gene>
    <name evidence="3" type="ORF">DERP_011164</name>
</gene>
<evidence type="ECO:0000313" key="3">
    <source>
        <dbReference type="EMBL" id="KAH9419069.1"/>
    </source>
</evidence>
<feature type="transmembrane region" description="Helical" evidence="1">
    <location>
        <begin position="54"/>
        <end position="74"/>
    </location>
</feature>
<proteinExistence type="predicted"/>
<evidence type="ECO:0000256" key="2">
    <source>
        <dbReference type="SAM" id="SignalP"/>
    </source>
</evidence>
<feature type="chain" id="PRO_5046890633" evidence="2">
    <location>
        <begin position="21"/>
        <end position="103"/>
    </location>
</feature>
<accession>A0ABQ8J8Y6</accession>
<keyword evidence="1" id="KW-0812">Transmembrane</keyword>
<evidence type="ECO:0000256" key="1">
    <source>
        <dbReference type="SAM" id="Phobius"/>
    </source>
</evidence>
<keyword evidence="1" id="KW-0472">Membrane</keyword>
<keyword evidence="4" id="KW-1185">Reference proteome</keyword>
<name>A0ABQ8J8Y6_DERPT</name>
<keyword evidence="1" id="KW-1133">Transmembrane helix</keyword>
<organism evidence="3 4">
    <name type="scientific">Dermatophagoides pteronyssinus</name>
    <name type="common">European house dust mite</name>
    <dbReference type="NCBI Taxonomy" id="6956"/>
    <lineage>
        <taxon>Eukaryota</taxon>
        <taxon>Metazoa</taxon>
        <taxon>Ecdysozoa</taxon>
        <taxon>Arthropoda</taxon>
        <taxon>Chelicerata</taxon>
        <taxon>Arachnida</taxon>
        <taxon>Acari</taxon>
        <taxon>Acariformes</taxon>
        <taxon>Sarcoptiformes</taxon>
        <taxon>Astigmata</taxon>
        <taxon>Psoroptidia</taxon>
        <taxon>Analgoidea</taxon>
        <taxon>Pyroglyphidae</taxon>
        <taxon>Dermatophagoidinae</taxon>
        <taxon>Dermatophagoides</taxon>
    </lineage>
</organism>
<dbReference type="Proteomes" id="UP000887458">
    <property type="component" value="Unassembled WGS sequence"/>
</dbReference>
<sequence>MMWRPWFIWMMMMIAISVLSVDIVESNIWGYPRVVQVIEPKEDAEAKAKSAEKVIVGVAAAGSIFGSIAACFIMEPGDIKRTVVASGAGCGACLGVWWTKLVL</sequence>
<keyword evidence="2" id="KW-0732">Signal</keyword>